<name>M2TLP3_9SPHN</name>
<evidence type="ECO:0000313" key="5">
    <source>
        <dbReference type="EMBL" id="EMD82636.1"/>
    </source>
</evidence>
<dbReference type="PANTHER" id="PTHR24567">
    <property type="entry name" value="CRP FAMILY TRANSCRIPTIONAL REGULATORY PROTEIN"/>
    <property type="match status" value="1"/>
</dbReference>
<dbReference type="OrthoDB" id="6155297at2"/>
<dbReference type="GO" id="GO:0005829">
    <property type="term" value="C:cytosol"/>
    <property type="evidence" value="ECO:0007669"/>
    <property type="project" value="TreeGrafter"/>
</dbReference>
<comment type="caution">
    <text evidence="5">The sequence shown here is derived from an EMBL/GenBank/DDBJ whole genome shotgun (WGS) entry which is preliminary data.</text>
</comment>
<dbReference type="Pfam" id="PF13545">
    <property type="entry name" value="HTH_Crp_2"/>
    <property type="match status" value="1"/>
</dbReference>
<sequence length="247" mass="27315">MAESCFLAKLKHYIELTESEKSALRTLEEPPKAFAAGSVIYEEQESPAGNLYLVDEGRLHSSTALADGSRAILRIYYPGDIIGVNSIAFERSATTTVTSVPTGLCKFPRSRLAEVFENHPRLATLFYALAALENVALQDRLKSIGRTDGKSRIAALIMDVLSRLRTTSPDMPPTVNLMMTQGDIGDAVGLTNVHVHRCLKELADEGFIRRHGSEITVLREEELVERAHFINRYRSIDTSWFPPPAAG</sequence>
<dbReference type="InterPro" id="IPR036390">
    <property type="entry name" value="WH_DNA-bd_sf"/>
</dbReference>
<dbReference type="SMART" id="SM00100">
    <property type="entry name" value="cNMP"/>
    <property type="match status" value="1"/>
</dbReference>
<protein>
    <submittedName>
        <fullName evidence="5">Transcriptional regulatory protein</fullName>
    </submittedName>
</protein>
<dbReference type="RefSeq" id="WP_008602499.1">
    <property type="nucleotide sequence ID" value="NZ_AMRV01000006.1"/>
</dbReference>
<dbReference type="PROSITE" id="PS51063">
    <property type="entry name" value="HTH_CRP_2"/>
    <property type="match status" value="1"/>
</dbReference>
<dbReference type="InterPro" id="IPR050397">
    <property type="entry name" value="Env_Response_Regulators"/>
</dbReference>
<feature type="domain" description="HTH crp-type" evidence="4">
    <location>
        <begin position="147"/>
        <end position="221"/>
    </location>
</feature>
<evidence type="ECO:0000313" key="6">
    <source>
        <dbReference type="Proteomes" id="UP000011717"/>
    </source>
</evidence>
<dbReference type="SMART" id="SM00419">
    <property type="entry name" value="HTH_CRP"/>
    <property type="match status" value="1"/>
</dbReference>
<dbReference type="AlphaFoldDB" id="M2TLP3"/>
<evidence type="ECO:0000256" key="1">
    <source>
        <dbReference type="ARBA" id="ARBA00023015"/>
    </source>
</evidence>
<dbReference type="Proteomes" id="UP000011717">
    <property type="component" value="Unassembled WGS sequence"/>
</dbReference>
<dbReference type="CDD" id="cd00092">
    <property type="entry name" value="HTH_CRP"/>
    <property type="match status" value="1"/>
</dbReference>
<dbReference type="InterPro" id="IPR014710">
    <property type="entry name" value="RmlC-like_jellyroll"/>
</dbReference>
<proteinExistence type="predicted"/>
<keyword evidence="1" id="KW-0805">Transcription regulation</keyword>
<dbReference type="GO" id="GO:0003677">
    <property type="term" value="F:DNA binding"/>
    <property type="evidence" value="ECO:0007669"/>
    <property type="project" value="UniProtKB-KW"/>
</dbReference>
<evidence type="ECO:0000256" key="2">
    <source>
        <dbReference type="ARBA" id="ARBA00023125"/>
    </source>
</evidence>
<accession>M2TLP3</accession>
<reference evidence="5 6" key="1">
    <citation type="journal article" date="2013" name="Genome Announc.">
        <title>Draft Genome Sequence of Strain JLT2015T, Belonging to the Family Sphingomonadaceae of the Alphaproteobacteria.</title>
        <authorList>
            <person name="Tang K."/>
            <person name="Liu K."/>
            <person name="Li S."/>
            <person name="Jiao N."/>
        </authorList>
    </citation>
    <scope>NUCLEOTIDE SEQUENCE [LARGE SCALE GENOMIC DNA]</scope>
    <source>
        <strain evidence="5 6">JLT2015</strain>
    </source>
</reference>
<dbReference type="SUPFAM" id="SSF46785">
    <property type="entry name" value="Winged helix' DNA-binding domain"/>
    <property type="match status" value="1"/>
</dbReference>
<dbReference type="PANTHER" id="PTHR24567:SF68">
    <property type="entry name" value="DNA-BINDING TRANSCRIPTIONAL DUAL REGULATOR CRP"/>
    <property type="match status" value="1"/>
</dbReference>
<dbReference type="Gene3D" id="1.10.10.10">
    <property type="entry name" value="Winged helix-like DNA-binding domain superfamily/Winged helix DNA-binding domain"/>
    <property type="match status" value="1"/>
</dbReference>
<dbReference type="InterPro" id="IPR000595">
    <property type="entry name" value="cNMP-bd_dom"/>
</dbReference>
<gene>
    <name evidence="5" type="ORF">C725_2023</name>
</gene>
<dbReference type="InterPro" id="IPR012318">
    <property type="entry name" value="HTH_CRP"/>
</dbReference>
<keyword evidence="6" id="KW-1185">Reference proteome</keyword>
<dbReference type="InterPro" id="IPR036388">
    <property type="entry name" value="WH-like_DNA-bd_sf"/>
</dbReference>
<keyword evidence="3" id="KW-0804">Transcription</keyword>
<dbReference type="Gene3D" id="2.60.120.10">
    <property type="entry name" value="Jelly Rolls"/>
    <property type="match status" value="1"/>
</dbReference>
<dbReference type="CDD" id="cd00038">
    <property type="entry name" value="CAP_ED"/>
    <property type="match status" value="1"/>
</dbReference>
<dbReference type="GO" id="GO:0003700">
    <property type="term" value="F:DNA-binding transcription factor activity"/>
    <property type="evidence" value="ECO:0007669"/>
    <property type="project" value="TreeGrafter"/>
</dbReference>
<dbReference type="EMBL" id="AMRV01000006">
    <property type="protein sequence ID" value="EMD82636.1"/>
    <property type="molecule type" value="Genomic_DNA"/>
</dbReference>
<keyword evidence="2" id="KW-0238">DNA-binding</keyword>
<dbReference type="SUPFAM" id="SSF51206">
    <property type="entry name" value="cAMP-binding domain-like"/>
    <property type="match status" value="1"/>
</dbReference>
<evidence type="ECO:0000256" key="3">
    <source>
        <dbReference type="ARBA" id="ARBA00023163"/>
    </source>
</evidence>
<organism evidence="5 6">
    <name type="scientific">Pacificimonas flava</name>
    <dbReference type="NCBI Taxonomy" id="1234595"/>
    <lineage>
        <taxon>Bacteria</taxon>
        <taxon>Pseudomonadati</taxon>
        <taxon>Pseudomonadota</taxon>
        <taxon>Alphaproteobacteria</taxon>
        <taxon>Sphingomonadales</taxon>
        <taxon>Sphingosinicellaceae</taxon>
        <taxon>Pacificimonas</taxon>
    </lineage>
</organism>
<evidence type="ECO:0000259" key="4">
    <source>
        <dbReference type="PROSITE" id="PS51063"/>
    </source>
</evidence>
<dbReference type="Pfam" id="PF00027">
    <property type="entry name" value="cNMP_binding"/>
    <property type="match status" value="1"/>
</dbReference>
<dbReference type="InterPro" id="IPR018490">
    <property type="entry name" value="cNMP-bd_dom_sf"/>
</dbReference>